<evidence type="ECO:0000256" key="5">
    <source>
        <dbReference type="ARBA" id="ARBA00022692"/>
    </source>
</evidence>
<feature type="binding site" evidence="16">
    <location>
        <position position="667"/>
    </location>
    <ligand>
        <name>L-glutamate</name>
        <dbReference type="ChEBI" id="CHEBI:29985"/>
    </ligand>
</feature>
<dbReference type="SUPFAM" id="SSF53822">
    <property type="entry name" value="Periplasmic binding protein-like I"/>
    <property type="match status" value="1"/>
</dbReference>
<dbReference type="OrthoDB" id="5984008at2759"/>
<organism evidence="23 24">
    <name type="scientific">Phaedon cochleariae</name>
    <name type="common">Mustard beetle</name>
    <dbReference type="NCBI Taxonomy" id="80249"/>
    <lineage>
        <taxon>Eukaryota</taxon>
        <taxon>Metazoa</taxon>
        <taxon>Ecdysozoa</taxon>
        <taxon>Arthropoda</taxon>
        <taxon>Hexapoda</taxon>
        <taxon>Insecta</taxon>
        <taxon>Pterygota</taxon>
        <taxon>Neoptera</taxon>
        <taxon>Endopterygota</taxon>
        <taxon>Coleoptera</taxon>
        <taxon>Polyphaga</taxon>
        <taxon>Cucujiformia</taxon>
        <taxon>Chrysomeloidea</taxon>
        <taxon>Chrysomelidae</taxon>
        <taxon>Chrysomelinae</taxon>
        <taxon>Chrysomelini</taxon>
        <taxon>Phaedon</taxon>
    </lineage>
</organism>
<evidence type="ECO:0000256" key="13">
    <source>
        <dbReference type="ARBA" id="ARBA00023286"/>
    </source>
</evidence>
<evidence type="ECO:0000256" key="20">
    <source>
        <dbReference type="SAM" id="SignalP"/>
    </source>
</evidence>
<feature type="signal peptide" evidence="20">
    <location>
        <begin position="1"/>
        <end position="17"/>
    </location>
</feature>
<dbReference type="SMART" id="SM00079">
    <property type="entry name" value="PBPe"/>
    <property type="match status" value="1"/>
</dbReference>
<sequence length="960" mass="108015">MWLLSILLFSSLKCIICVDVNLAGLFEKDESQEKTFIFATELVNNGQLGDDFTLIPHINNEITEDEPFHALRQLCSFLEIGVIAVFGPRSKINKDTIQGVCDMKEIPHIITWWNSFPVRHSTEINFYPHPPILAEAYYDIIKALGWETFTVLYEDDESFLRVSSLVKKTKDEGLLVQVMQLDENHENSYRTTIKSLKMSGQQYIVLDSHIQHLGEILKQLQQAGMINENFHYFITNLDTHTEDLTPFMFSNVKMTGIRIIDPNAENTQIISTDLFAGSELAAAWKIRTETALIIDAVFMFLKTLNERQKLSPVSIIKDNHRFSCSKFSSWEHGLSVINMLKTSTHDGLTGLISFNNEGFRSDFNLHVFELREGGITDIGNWNSSKGLNLTASAQSQNITDGDSLRNLTFNVLITLTEPYGMLKMTTEPQIGNDRFEGYGIDLIRKLADMEGFNYTFLVREDKKNGAYDKTTKKWTGMIGDLLDFKADLAICDFTITSDREEVVDFTVPFMTLGVSILFKEPVNAPPSFFSFADPFGLDTWIALAVSFFLVSFALYFMGRLCGDEWTNPYPCIEEPEYLTNQFSLANAIWFATGSLLAQGSEIGPIATSTRMGAGMWWYFCLIMSASYTANLAAFLATQNPVELFKDIDSLYENPHGIKYGAKEGGATLKFFTDAEEGTILRKIGDRMKDDPANVKENDEGVLKAENEDYAFFMESTSIEYATQRHCSLKQYGGLLDEKGYGIAMRKNSTYRKRLSLAILQLQTSHALDDLKKKWWEDRRGGGACGGPVESSEADPLGLVNVEGCFMVTIYGTMLALILVIIEHLCFVNKISRRAKIPFCKVFMSELRAYLDFNNNTKPNITQKNREGSDGTNGNEGKECFKQNGDSNRDSKDMKSKRDSKSGSRPLNNTSSRCCTSVHSRSRSRSISRPQSSKSKTSRSSGRKTPAPFGFVVPSSGDNKF</sequence>
<dbReference type="Gene3D" id="3.40.190.10">
    <property type="entry name" value="Periplasmic binding protein-like II"/>
    <property type="match status" value="2"/>
</dbReference>
<accession>A0A9P0DTC8</accession>
<keyword evidence="9 19" id="KW-0472">Membrane</keyword>
<evidence type="ECO:0000256" key="6">
    <source>
        <dbReference type="ARBA" id="ARBA00022989"/>
    </source>
</evidence>
<evidence type="ECO:0000256" key="7">
    <source>
        <dbReference type="ARBA" id="ARBA00023018"/>
    </source>
</evidence>
<dbReference type="SMART" id="SM00918">
    <property type="entry name" value="Lig_chan-Glu_bd"/>
    <property type="match status" value="1"/>
</dbReference>
<evidence type="ECO:0000256" key="14">
    <source>
        <dbReference type="ARBA" id="ARBA00023303"/>
    </source>
</evidence>
<evidence type="ECO:0000256" key="2">
    <source>
        <dbReference type="ARBA" id="ARBA00008685"/>
    </source>
</evidence>
<dbReference type="InterPro" id="IPR015683">
    <property type="entry name" value="Ionotropic_Glu_rcpt"/>
</dbReference>
<keyword evidence="20" id="KW-0732">Signal</keyword>
<reference evidence="23" key="2">
    <citation type="submission" date="2022-10" db="EMBL/GenBank/DDBJ databases">
        <authorList>
            <consortium name="ENA_rothamsted_submissions"/>
            <consortium name="culmorum"/>
            <person name="King R."/>
        </authorList>
    </citation>
    <scope>NUCLEOTIDE SEQUENCE</scope>
</reference>
<keyword evidence="13" id="KW-1071">Ligand-gated ion channel</keyword>
<dbReference type="GO" id="GO:0045211">
    <property type="term" value="C:postsynaptic membrane"/>
    <property type="evidence" value="ECO:0007669"/>
    <property type="project" value="UniProtKB-SubCell"/>
</dbReference>
<comment type="similarity">
    <text evidence="2">Belongs to the glutamate-gated ion channel (TC 1.A.10.1) family.</text>
</comment>
<evidence type="ECO:0000256" key="3">
    <source>
        <dbReference type="ARBA" id="ARBA00022448"/>
    </source>
</evidence>
<keyword evidence="5 19" id="KW-0812">Transmembrane</keyword>
<evidence type="ECO:0000256" key="4">
    <source>
        <dbReference type="ARBA" id="ARBA00022475"/>
    </source>
</evidence>
<evidence type="ECO:0000256" key="18">
    <source>
        <dbReference type="SAM" id="MobiDB-lite"/>
    </source>
</evidence>
<evidence type="ECO:0000256" key="1">
    <source>
        <dbReference type="ARBA" id="ARBA00004651"/>
    </source>
</evidence>
<comment type="subcellular location">
    <subcellularLocation>
        <location evidence="1">Cell membrane</location>
        <topology evidence="1">Multi-pass membrane protein</topology>
    </subcellularLocation>
    <subcellularLocation>
        <location evidence="15">Postsynaptic cell membrane</location>
    </subcellularLocation>
</comment>
<dbReference type="Gene3D" id="1.10.287.70">
    <property type="match status" value="1"/>
</dbReference>
<feature type="domain" description="Ionotropic glutamate receptor L-glutamate and glycine-binding" evidence="22">
    <location>
        <begin position="418"/>
        <end position="483"/>
    </location>
</feature>
<evidence type="ECO:0000256" key="10">
    <source>
        <dbReference type="ARBA" id="ARBA00023170"/>
    </source>
</evidence>
<keyword evidence="8" id="KW-0406">Ion transport</keyword>
<dbReference type="AlphaFoldDB" id="A0A9P0DTC8"/>
<evidence type="ECO:0000256" key="8">
    <source>
        <dbReference type="ARBA" id="ARBA00023065"/>
    </source>
</evidence>
<evidence type="ECO:0000256" key="16">
    <source>
        <dbReference type="PIRSR" id="PIRSR601508-1"/>
    </source>
</evidence>
<keyword evidence="11" id="KW-0325">Glycoprotein</keyword>
<feature type="compositionally biased region" description="Low complexity" evidence="18">
    <location>
        <begin position="909"/>
        <end position="918"/>
    </location>
</feature>
<dbReference type="Pfam" id="PF10613">
    <property type="entry name" value="Lig_chan-Glu_bd"/>
    <property type="match status" value="1"/>
</dbReference>
<proteinExistence type="inferred from homology"/>
<gene>
    <name evidence="23" type="ORF">PHAECO_LOCUS10781</name>
</gene>
<evidence type="ECO:0000256" key="19">
    <source>
        <dbReference type="SAM" id="Phobius"/>
    </source>
</evidence>
<feature type="binding site" evidence="16">
    <location>
        <position position="494"/>
    </location>
    <ligand>
        <name>L-glutamate</name>
        <dbReference type="ChEBI" id="CHEBI:29985"/>
    </ligand>
</feature>
<evidence type="ECO:0000313" key="23">
    <source>
        <dbReference type="EMBL" id="CAH1176212.1"/>
    </source>
</evidence>
<dbReference type="PRINTS" id="PR00177">
    <property type="entry name" value="NMDARECEPTOR"/>
</dbReference>
<keyword evidence="4" id="KW-1003">Cell membrane</keyword>
<dbReference type="GO" id="GO:0015276">
    <property type="term" value="F:ligand-gated monoatomic ion channel activity"/>
    <property type="evidence" value="ECO:0007669"/>
    <property type="project" value="InterPro"/>
</dbReference>
<feature type="compositionally biased region" description="Low complexity" evidence="18">
    <location>
        <begin position="926"/>
        <end position="944"/>
    </location>
</feature>
<dbReference type="FunFam" id="3.40.190.10:FF:000178">
    <property type="entry name" value="Glutamate receptor subunit"/>
    <property type="match status" value="1"/>
</dbReference>
<evidence type="ECO:0000259" key="22">
    <source>
        <dbReference type="SMART" id="SM00918"/>
    </source>
</evidence>
<dbReference type="InterPro" id="IPR028082">
    <property type="entry name" value="Peripla_BP_I"/>
</dbReference>
<dbReference type="Pfam" id="PF01094">
    <property type="entry name" value="ANF_receptor"/>
    <property type="match status" value="1"/>
</dbReference>
<dbReference type="FunFam" id="1.10.287.70:FF:000105">
    <property type="entry name" value="Eye-enriched kainate receptor, isoform A"/>
    <property type="match status" value="1"/>
</dbReference>
<evidence type="ECO:0000256" key="11">
    <source>
        <dbReference type="ARBA" id="ARBA00023180"/>
    </source>
</evidence>
<keyword evidence="7" id="KW-0770">Synapse</keyword>
<keyword evidence="3" id="KW-0813">Transport</keyword>
<keyword evidence="10" id="KW-0675">Receptor</keyword>
<evidence type="ECO:0008006" key="25">
    <source>
        <dbReference type="Google" id="ProtNLM"/>
    </source>
</evidence>
<feature type="disulfide bond" evidence="17">
    <location>
        <begin position="726"/>
        <end position="784"/>
    </location>
</feature>
<feature type="compositionally biased region" description="Basic and acidic residues" evidence="18">
    <location>
        <begin position="875"/>
        <end position="901"/>
    </location>
</feature>
<feature type="binding site" evidence="16">
    <location>
        <position position="499"/>
    </location>
    <ligand>
        <name>L-glutamate</name>
        <dbReference type="ChEBI" id="CHEBI:29985"/>
    </ligand>
</feature>
<dbReference type="Proteomes" id="UP001153737">
    <property type="component" value="Chromosome 7"/>
</dbReference>
<keyword evidence="24" id="KW-1185">Reference proteome</keyword>
<dbReference type="CDD" id="cd06382">
    <property type="entry name" value="PBP1_iGluR_Kainate"/>
    <property type="match status" value="1"/>
</dbReference>
<feature type="chain" id="PRO_5040131943" description="Glutamate receptor ionotropic, kainate 2-like" evidence="20">
    <location>
        <begin position="18"/>
        <end position="960"/>
    </location>
</feature>
<feature type="region of interest" description="Disordered" evidence="18">
    <location>
        <begin position="854"/>
        <end position="960"/>
    </location>
</feature>
<dbReference type="PANTHER" id="PTHR18966">
    <property type="entry name" value="IONOTROPIC GLUTAMATE RECEPTOR"/>
    <property type="match status" value="1"/>
</dbReference>
<keyword evidence="12" id="KW-0628">Postsynaptic cell membrane</keyword>
<evidence type="ECO:0000259" key="21">
    <source>
        <dbReference type="SMART" id="SM00079"/>
    </source>
</evidence>
<dbReference type="InterPro" id="IPR001828">
    <property type="entry name" value="ANF_lig-bd_rcpt"/>
</dbReference>
<keyword evidence="14" id="KW-0407">Ion channel</keyword>
<feature type="binding site" evidence="16">
    <location>
        <position position="714"/>
    </location>
    <ligand>
        <name>L-glutamate</name>
        <dbReference type="ChEBI" id="CHEBI:29985"/>
    </ligand>
</feature>
<dbReference type="Pfam" id="PF00060">
    <property type="entry name" value="Lig_chan"/>
    <property type="match status" value="1"/>
</dbReference>
<dbReference type="Gene3D" id="3.40.50.2300">
    <property type="match status" value="2"/>
</dbReference>
<feature type="transmembrane region" description="Helical" evidence="19">
    <location>
        <begin position="805"/>
        <end position="827"/>
    </location>
</feature>
<feature type="transmembrane region" description="Helical" evidence="19">
    <location>
        <begin position="616"/>
        <end position="636"/>
    </location>
</feature>
<dbReference type="FunFam" id="3.40.190.10:FF:000061">
    <property type="entry name" value="Glutamate receptor, ionotropic kainate"/>
    <property type="match status" value="1"/>
</dbReference>
<reference evidence="23" key="1">
    <citation type="submission" date="2022-01" db="EMBL/GenBank/DDBJ databases">
        <authorList>
            <person name="King R."/>
        </authorList>
    </citation>
    <scope>NUCLEOTIDE SEQUENCE</scope>
</reference>
<dbReference type="InterPro" id="IPR019594">
    <property type="entry name" value="Glu/Gly-bd"/>
</dbReference>
<dbReference type="InterPro" id="IPR001508">
    <property type="entry name" value="Iono_Glu_rcpt_met"/>
</dbReference>
<dbReference type="SUPFAM" id="SSF53850">
    <property type="entry name" value="Periplasmic binding protein-like II"/>
    <property type="match status" value="1"/>
</dbReference>
<evidence type="ECO:0000256" key="15">
    <source>
        <dbReference type="ARBA" id="ARBA00034100"/>
    </source>
</evidence>
<feature type="transmembrane region" description="Helical" evidence="19">
    <location>
        <begin position="539"/>
        <end position="557"/>
    </location>
</feature>
<evidence type="ECO:0000313" key="24">
    <source>
        <dbReference type="Proteomes" id="UP001153737"/>
    </source>
</evidence>
<evidence type="ECO:0000256" key="17">
    <source>
        <dbReference type="PIRSR" id="PIRSR601508-3"/>
    </source>
</evidence>
<evidence type="ECO:0000256" key="12">
    <source>
        <dbReference type="ARBA" id="ARBA00023257"/>
    </source>
</evidence>
<dbReference type="EMBL" id="OU896713">
    <property type="protein sequence ID" value="CAH1176212.1"/>
    <property type="molecule type" value="Genomic_DNA"/>
</dbReference>
<evidence type="ECO:0000256" key="9">
    <source>
        <dbReference type="ARBA" id="ARBA00023136"/>
    </source>
</evidence>
<dbReference type="GO" id="GO:0038023">
    <property type="term" value="F:signaling receptor activity"/>
    <property type="evidence" value="ECO:0007669"/>
    <property type="project" value="InterPro"/>
</dbReference>
<protein>
    <recommendedName>
        <fullName evidence="25">Glutamate receptor ionotropic, kainate 2-like</fullName>
    </recommendedName>
</protein>
<keyword evidence="6 19" id="KW-1133">Transmembrane helix</keyword>
<name>A0A9P0DTC8_PHACE</name>
<feature type="domain" description="Ionotropic glutamate receptor C-terminal" evidence="21">
    <location>
        <begin position="408"/>
        <end position="777"/>
    </location>
</feature>
<dbReference type="InterPro" id="IPR001320">
    <property type="entry name" value="Iontro_rcpt_C"/>
</dbReference>
<keyword evidence="17" id="KW-1015">Disulfide bond</keyword>